<keyword evidence="5" id="KW-0406">Ion transport</keyword>
<dbReference type="EMBL" id="LN890954">
    <property type="protein sequence ID" value="CUS14946.1"/>
    <property type="molecule type" value="Genomic_DNA"/>
</dbReference>
<name>A0A292Q582_9PEZI</name>
<feature type="compositionally biased region" description="Polar residues" evidence="8">
    <location>
        <begin position="1"/>
        <end position="13"/>
    </location>
</feature>
<feature type="transmembrane region" description="Helical" evidence="9">
    <location>
        <begin position="163"/>
        <end position="181"/>
    </location>
</feature>
<feature type="region of interest" description="Disordered" evidence="8">
    <location>
        <begin position="513"/>
        <end position="539"/>
    </location>
</feature>
<keyword evidence="3 9" id="KW-0812">Transmembrane</keyword>
<keyword evidence="12" id="KW-1185">Reference proteome</keyword>
<organism evidence="11 12">
    <name type="scientific">Tuber aestivum</name>
    <name type="common">summer truffle</name>
    <dbReference type="NCBI Taxonomy" id="59557"/>
    <lineage>
        <taxon>Eukaryota</taxon>
        <taxon>Fungi</taxon>
        <taxon>Dikarya</taxon>
        <taxon>Ascomycota</taxon>
        <taxon>Pezizomycotina</taxon>
        <taxon>Pezizomycetes</taxon>
        <taxon>Pezizales</taxon>
        <taxon>Tuberaceae</taxon>
        <taxon>Tuber</taxon>
    </lineage>
</organism>
<evidence type="ECO:0000256" key="5">
    <source>
        <dbReference type="ARBA" id="ARBA00023065"/>
    </source>
</evidence>
<evidence type="ECO:0000256" key="3">
    <source>
        <dbReference type="ARBA" id="ARBA00022692"/>
    </source>
</evidence>
<dbReference type="SUPFAM" id="SSF81324">
    <property type="entry name" value="Voltage-gated potassium channels"/>
    <property type="match status" value="2"/>
</dbReference>
<dbReference type="GO" id="GO:0030322">
    <property type="term" value="P:stabilization of membrane potential"/>
    <property type="evidence" value="ECO:0007669"/>
    <property type="project" value="TreeGrafter"/>
</dbReference>
<feature type="transmembrane region" description="Helical" evidence="9">
    <location>
        <begin position="449"/>
        <end position="469"/>
    </location>
</feature>
<dbReference type="InterPro" id="IPR013099">
    <property type="entry name" value="K_chnl_dom"/>
</dbReference>
<feature type="transmembrane region" description="Helical" evidence="9">
    <location>
        <begin position="301"/>
        <end position="324"/>
    </location>
</feature>
<feature type="region of interest" description="Disordered" evidence="8">
    <location>
        <begin position="348"/>
        <end position="368"/>
    </location>
</feature>
<evidence type="ECO:0000256" key="6">
    <source>
        <dbReference type="ARBA" id="ARBA00023136"/>
    </source>
</evidence>
<dbReference type="PANTHER" id="PTHR11003">
    <property type="entry name" value="POTASSIUM CHANNEL, SUBFAMILY K"/>
    <property type="match status" value="1"/>
</dbReference>
<evidence type="ECO:0000256" key="7">
    <source>
        <dbReference type="ARBA" id="ARBA00023303"/>
    </source>
</evidence>
<dbReference type="Pfam" id="PF07885">
    <property type="entry name" value="Ion_trans_2"/>
    <property type="match status" value="2"/>
</dbReference>
<evidence type="ECO:0000313" key="12">
    <source>
        <dbReference type="Proteomes" id="UP001412239"/>
    </source>
</evidence>
<proteinExistence type="predicted"/>
<feature type="domain" description="Potassium channel" evidence="10">
    <location>
        <begin position="399"/>
        <end position="473"/>
    </location>
</feature>
<feature type="domain" description="Potassium channel" evidence="10">
    <location>
        <begin position="251"/>
        <end position="323"/>
    </location>
</feature>
<dbReference type="Gene3D" id="1.10.287.70">
    <property type="match status" value="2"/>
</dbReference>
<dbReference type="Proteomes" id="UP001412239">
    <property type="component" value="Unassembled WGS sequence"/>
</dbReference>
<feature type="transmembrane region" description="Helical" evidence="9">
    <location>
        <begin position="127"/>
        <end position="151"/>
    </location>
</feature>
<keyword evidence="7" id="KW-0407">Ion channel</keyword>
<reference evidence="11" key="1">
    <citation type="submission" date="2015-10" db="EMBL/GenBank/DDBJ databases">
        <authorList>
            <person name="Regsiter A."/>
            <person name="william w."/>
        </authorList>
    </citation>
    <scope>NUCLEOTIDE SEQUENCE</scope>
    <source>
        <strain evidence="11">Montdore</strain>
    </source>
</reference>
<evidence type="ECO:0000313" key="11">
    <source>
        <dbReference type="EMBL" id="CUS14946.1"/>
    </source>
</evidence>
<keyword evidence="6 9" id="KW-0472">Membrane</keyword>
<comment type="subcellular location">
    <subcellularLocation>
        <location evidence="1">Membrane</location>
        <topology evidence="1">Multi-pass membrane protein</topology>
    </subcellularLocation>
</comment>
<feature type="compositionally biased region" description="Polar residues" evidence="8">
    <location>
        <begin position="518"/>
        <end position="531"/>
    </location>
</feature>
<evidence type="ECO:0000256" key="1">
    <source>
        <dbReference type="ARBA" id="ARBA00004141"/>
    </source>
</evidence>
<keyword evidence="2" id="KW-0813">Transport</keyword>
<sequence>MMNDSDLNGPTQEQAREVERSLRGGVRKTDGESTARRRNGGGSRIRSPGEQPTGRRELVGEEDSDGVDKALTQPNMWWVTSTAFPLMAAAFGPPANLMSVCALVQSWRVQIPPGGKETEAAGVDDPAWLIAINVVSLAFALIANVCLLLTFARRIRYQLSQPIVIIFWYISSFLLVALVAAASKHLRLYPPQEFAFSQSYYYGILSSALYFIVATFLLSNYFNSIILKRYPPIFNRPTLPQRSVMLQTISLTFYLGVGALVFSKVEGWEYVDGIYWADYTLLTVGLGSDFKLEKNLSRALLIPYAIGGIIILGLVVGSVRSLVLERGKIKVKRRAIEKERMKWIKRLQDQEQEQEGNPSRPKSEEEKLHDEFCLMRKIEKTANRKSKWASLATSLTAFLFLWLGGAMVFTFSERRQEWSYFESLYFTYVTLLTIGYGDLYPESNSGKPFFVVWTMIAVPALTILISNMGDTVVRMIQKATFWVGAKTILPDLDINISLTQRLKHMKRTRLGKQLEKSPATTTNTSPGWSHNPQEEKEPLPKQLAAEIHMLTKHMTSKPPKKYSFEEWVRFLRLLGIEWKAGGEWSWLDQDGPLASSLSETEWLLEKMCQRLEGNIEKLGEKEGIRDDHESQGDNHL</sequence>
<dbReference type="GO" id="GO:0015271">
    <property type="term" value="F:outward rectifier potassium channel activity"/>
    <property type="evidence" value="ECO:0007669"/>
    <property type="project" value="TreeGrafter"/>
</dbReference>
<accession>A0A292Q582</accession>
<feature type="compositionally biased region" description="Basic and acidic residues" evidence="8">
    <location>
        <begin position="14"/>
        <end position="35"/>
    </location>
</feature>
<dbReference type="PANTHER" id="PTHR11003:SF301">
    <property type="entry name" value="POTASSIUM CHANNEL PROTEIN"/>
    <property type="match status" value="1"/>
</dbReference>
<evidence type="ECO:0000256" key="2">
    <source>
        <dbReference type="ARBA" id="ARBA00022448"/>
    </source>
</evidence>
<dbReference type="AlphaFoldDB" id="A0A292Q582"/>
<feature type="transmembrane region" description="Helical" evidence="9">
    <location>
        <begin position="388"/>
        <end position="412"/>
    </location>
</feature>
<evidence type="ECO:0000256" key="9">
    <source>
        <dbReference type="SAM" id="Phobius"/>
    </source>
</evidence>
<feature type="transmembrane region" description="Helical" evidence="9">
    <location>
        <begin position="201"/>
        <end position="222"/>
    </location>
</feature>
<dbReference type="GO" id="GO:0022841">
    <property type="term" value="F:potassium ion leak channel activity"/>
    <property type="evidence" value="ECO:0007669"/>
    <property type="project" value="TreeGrafter"/>
</dbReference>
<evidence type="ECO:0000256" key="4">
    <source>
        <dbReference type="ARBA" id="ARBA00022989"/>
    </source>
</evidence>
<evidence type="ECO:0000259" key="10">
    <source>
        <dbReference type="Pfam" id="PF07885"/>
    </source>
</evidence>
<evidence type="ECO:0000256" key="8">
    <source>
        <dbReference type="SAM" id="MobiDB-lite"/>
    </source>
</evidence>
<feature type="transmembrane region" description="Helical" evidence="9">
    <location>
        <begin position="243"/>
        <end position="262"/>
    </location>
</feature>
<protein>
    <recommendedName>
        <fullName evidence="10">Potassium channel domain-containing protein</fullName>
    </recommendedName>
</protein>
<gene>
    <name evidence="11" type="ORF">GSTUAT00001016001</name>
</gene>
<dbReference type="InterPro" id="IPR003280">
    <property type="entry name" value="2pore_dom_K_chnl"/>
</dbReference>
<dbReference type="GO" id="GO:0005886">
    <property type="term" value="C:plasma membrane"/>
    <property type="evidence" value="ECO:0007669"/>
    <property type="project" value="TreeGrafter"/>
</dbReference>
<keyword evidence="4 9" id="KW-1133">Transmembrane helix</keyword>
<feature type="region of interest" description="Disordered" evidence="8">
    <location>
        <begin position="1"/>
        <end position="68"/>
    </location>
</feature>